<dbReference type="Gene3D" id="3.40.50.300">
    <property type="entry name" value="P-loop containing nucleotide triphosphate hydrolases"/>
    <property type="match status" value="1"/>
</dbReference>
<sequence>MQQDGVSAASGEGYAEELPSLGWSEEDLRYYLAQVWGQRDPLHLRVIGRLQLAEGKTFGFLVDLHHAETGIRLPPPLKNASVRQSVFVPPSELSRIQKLGRIESFASAELDLSPLDERKKRGDPFGCMVHPETLEPLSHIPESWWSIKNIQSEAMPLVVTKVREAIEDRVQRETSEAGDKLLAAQLALEVAAQNKKLLDDEYGRIGLEVDQRMDRIAALDTEFVQRKNTLETRFRELEAFLQDRSERMVALNLIDRADLEKVFPLIGAPDTREGHRFREALAGNLQRLASYIQAFLWRKGILYTRAQLLDFITLLRTNDLIVLAGDSGSGKTNLVKSVASAVGGRCTIVPVKPNWTGSDDLLGYYNPIERRYHPTQFLLALLDAAREPEIPHFICLDEMNLARVEYYFADFLSLLETRGEAPWIHLYSSAEERQAVIDNKIFLALEEEARKRAGLPGDASFSDILMNDQANLELRRLAGFQDADTLLNHHSKIRRSLSGLIDVPAGFRFPPNVWIIGAINVDETTHYLSPKILDRAHVMRFRNPVLMDWDEVEGELEKFDLDLDLPMNILAADIGFRAEYPTFDQTDPKVKLLVGLARDYLDPLGIEFGLRAIRQSLNYIRRGEEAEIGDLAALNNVAVHKILPKIILDLEKVSNNGQKRRDVLIGLRDSLAQALIGLDLSQVTESAVESLDELIARAEGNNGIANFWTR</sequence>
<dbReference type="GO" id="GO:0016887">
    <property type="term" value="F:ATP hydrolysis activity"/>
    <property type="evidence" value="ECO:0007669"/>
    <property type="project" value="InterPro"/>
</dbReference>
<protein>
    <recommendedName>
        <fullName evidence="1">ATPase dynein-related AAA domain-containing protein</fullName>
    </recommendedName>
</protein>
<dbReference type="InterPro" id="IPR027417">
    <property type="entry name" value="P-loop_NTPase"/>
</dbReference>
<feature type="domain" description="ATPase dynein-related AAA" evidence="1">
    <location>
        <begin position="321"/>
        <end position="418"/>
    </location>
</feature>
<dbReference type="HOGENOM" id="CLU_388755_0_0_6"/>
<gene>
    <name evidence="2" type="ORF">OU5_2667</name>
</gene>
<dbReference type="KEGG" id="pman:OU5_2667"/>
<dbReference type="SUPFAM" id="SSF52540">
    <property type="entry name" value="P-loop containing nucleoside triphosphate hydrolases"/>
    <property type="match status" value="1"/>
</dbReference>
<dbReference type="OrthoDB" id="9781481at2"/>
<dbReference type="AlphaFoldDB" id="A0A024EAY8"/>
<dbReference type="Pfam" id="PF07728">
    <property type="entry name" value="AAA_5"/>
    <property type="match status" value="1"/>
</dbReference>
<reference evidence="2 3" key="1">
    <citation type="journal article" date="2012" name="J. Bacteriol.">
        <title>Genome sequence of cold-adapted Pseudomonas mandelii strain JR-1.</title>
        <authorList>
            <person name="Jang S.H."/>
            <person name="Kim J."/>
            <person name="Kim J."/>
            <person name="Hong S."/>
            <person name="Lee C."/>
        </authorList>
    </citation>
    <scope>NUCLEOTIDE SEQUENCE [LARGE SCALE GENOMIC DNA]</scope>
    <source>
        <strain evidence="2 3">JR-1</strain>
    </source>
</reference>
<dbReference type="EMBL" id="CP005960">
    <property type="protein sequence ID" value="AHZ69746.1"/>
    <property type="molecule type" value="Genomic_DNA"/>
</dbReference>
<organism evidence="2 3">
    <name type="scientific">Pseudomonas mandelii JR-1</name>
    <dbReference type="NCBI Taxonomy" id="1147786"/>
    <lineage>
        <taxon>Bacteria</taxon>
        <taxon>Pseudomonadati</taxon>
        <taxon>Pseudomonadota</taxon>
        <taxon>Gammaproteobacteria</taxon>
        <taxon>Pseudomonadales</taxon>
        <taxon>Pseudomonadaceae</taxon>
        <taxon>Pseudomonas</taxon>
    </lineage>
</organism>
<dbReference type="GO" id="GO:0005524">
    <property type="term" value="F:ATP binding"/>
    <property type="evidence" value="ECO:0007669"/>
    <property type="project" value="InterPro"/>
</dbReference>
<evidence type="ECO:0000313" key="2">
    <source>
        <dbReference type="EMBL" id="AHZ69746.1"/>
    </source>
</evidence>
<proteinExistence type="predicted"/>
<name>A0A024EAY8_9PSED</name>
<dbReference type="Proteomes" id="UP000026913">
    <property type="component" value="Chromosome"/>
</dbReference>
<dbReference type="InterPro" id="IPR011704">
    <property type="entry name" value="ATPase_dyneun-rel_AAA"/>
</dbReference>
<accession>A0A024EAY8</accession>
<evidence type="ECO:0000313" key="3">
    <source>
        <dbReference type="Proteomes" id="UP000026913"/>
    </source>
</evidence>
<evidence type="ECO:0000259" key="1">
    <source>
        <dbReference type="Pfam" id="PF07728"/>
    </source>
</evidence>